<name>A0ABX5NYD3_9HYPH</name>
<comment type="caution">
    <text evidence="2">The sequence shown here is derived from an EMBL/GenBank/DDBJ whole genome shotgun (WGS) entry which is preliminary data.</text>
</comment>
<feature type="region of interest" description="Disordered" evidence="1">
    <location>
        <begin position="19"/>
        <end position="65"/>
    </location>
</feature>
<dbReference type="Proteomes" id="UP000247536">
    <property type="component" value="Unassembled WGS sequence"/>
</dbReference>
<proteinExistence type="predicted"/>
<dbReference type="EMBL" id="QJRY01000002">
    <property type="protein sequence ID" value="PYB75517.1"/>
    <property type="molecule type" value="Genomic_DNA"/>
</dbReference>
<protein>
    <recommendedName>
        <fullName evidence="4">Lipoprotein</fullName>
    </recommendedName>
</protein>
<evidence type="ECO:0000256" key="1">
    <source>
        <dbReference type="SAM" id="MobiDB-lite"/>
    </source>
</evidence>
<feature type="compositionally biased region" description="Low complexity" evidence="1">
    <location>
        <begin position="101"/>
        <end position="129"/>
    </location>
</feature>
<evidence type="ECO:0000313" key="2">
    <source>
        <dbReference type="EMBL" id="PYB75517.1"/>
    </source>
</evidence>
<sequence length="252" mass="25852">MLLPLWLLAACNSTEVLTPRADVGNGTQPAGYGETQPTAAAGVQSVQSAPLDQAGSYPTAPRGPQNTLEAQAQALAQGGVNPVASPPLDGAASQEFPAAPQAGSTARTAQTTAAQQTQPAAAQSASTGQATTGTVRFLPIIGAPVQAVTPLSRQLGAEARARGLTIKSANDASSEHILKGYFSAFTDRGNVTVTYVWDVLDANGGRLHRIQGQEVVPSAAKDPWAAVPASVMQQIATKSMAEYVAWRNGRPG</sequence>
<feature type="region of interest" description="Disordered" evidence="1">
    <location>
        <begin position="79"/>
        <end position="129"/>
    </location>
</feature>
<organism evidence="2 3">
    <name type="scientific">Rhizobium wuzhouense</name>
    <dbReference type="NCBI Taxonomy" id="1986026"/>
    <lineage>
        <taxon>Bacteria</taxon>
        <taxon>Pseudomonadati</taxon>
        <taxon>Pseudomonadota</taxon>
        <taxon>Alphaproteobacteria</taxon>
        <taxon>Hyphomicrobiales</taxon>
        <taxon>Rhizobiaceae</taxon>
        <taxon>Rhizobium/Agrobacterium group</taxon>
        <taxon>Rhizobium</taxon>
    </lineage>
</organism>
<evidence type="ECO:0000313" key="3">
    <source>
        <dbReference type="Proteomes" id="UP000247536"/>
    </source>
</evidence>
<gene>
    <name evidence="2" type="ORF">DMY87_08795</name>
</gene>
<keyword evidence="3" id="KW-1185">Reference proteome</keyword>
<accession>A0ABX5NYD3</accession>
<reference evidence="2 3" key="1">
    <citation type="submission" date="2018-06" db="EMBL/GenBank/DDBJ databases">
        <title>Rhizobium wuzhouense sp. nov., isolated from roots of Oryza officinalis.</title>
        <authorList>
            <person name="Yuan T."/>
        </authorList>
    </citation>
    <scope>NUCLEOTIDE SEQUENCE [LARGE SCALE GENOMIC DNA]</scope>
    <source>
        <strain evidence="2 3">W44</strain>
    </source>
</reference>
<evidence type="ECO:0008006" key="4">
    <source>
        <dbReference type="Google" id="ProtNLM"/>
    </source>
</evidence>